<dbReference type="HOGENOM" id="CLU_007220_2_2_6"/>
<comment type="catalytic activity">
    <reaction evidence="10 11">
        <text>tRNA(Gly) + glycine + ATP = glycyl-tRNA(Gly) + AMP + diphosphate</text>
        <dbReference type="Rhea" id="RHEA:16013"/>
        <dbReference type="Rhea" id="RHEA-COMP:9664"/>
        <dbReference type="Rhea" id="RHEA-COMP:9683"/>
        <dbReference type="ChEBI" id="CHEBI:30616"/>
        <dbReference type="ChEBI" id="CHEBI:33019"/>
        <dbReference type="ChEBI" id="CHEBI:57305"/>
        <dbReference type="ChEBI" id="CHEBI:78442"/>
        <dbReference type="ChEBI" id="CHEBI:78522"/>
        <dbReference type="ChEBI" id="CHEBI:456215"/>
        <dbReference type="EC" id="6.1.1.14"/>
    </reaction>
</comment>
<evidence type="ECO:0000256" key="5">
    <source>
        <dbReference type="ARBA" id="ARBA00022598"/>
    </source>
</evidence>
<evidence type="ECO:0000256" key="1">
    <source>
        <dbReference type="ARBA" id="ARBA00004496"/>
    </source>
</evidence>
<organism evidence="13 14">
    <name type="scientific">Gynuella sunshinyii YC6258</name>
    <dbReference type="NCBI Taxonomy" id="1445510"/>
    <lineage>
        <taxon>Bacteria</taxon>
        <taxon>Pseudomonadati</taxon>
        <taxon>Pseudomonadota</taxon>
        <taxon>Gammaproteobacteria</taxon>
        <taxon>Oceanospirillales</taxon>
        <taxon>Saccharospirillaceae</taxon>
        <taxon>Gynuella</taxon>
    </lineage>
</organism>
<comment type="subunit">
    <text evidence="3 11">Tetramer of two alpha and two beta subunits.</text>
</comment>
<dbReference type="GO" id="GO:0005524">
    <property type="term" value="F:ATP binding"/>
    <property type="evidence" value="ECO:0007669"/>
    <property type="project" value="UniProtKB-UniRule"/>
</dbReference>
<evidence type="ECO:0000256" key="11">
    <source>
        <dbReference type="HAMAP-Rule" id="MF_00255"/>
    </source>
</evidence>
<proteinExistence type="inferred from homology"/>
<evidence type="ECO:0000256" key="9">
    <source>
        <dbReference type="ARBA" id="ARBA00023146"/>
    </source>
</evidence>
<comment type="similarity">
    <text evidence="2 11">Belongs to the class-II aminoacyl-tRNA synthetase family.</text>
</comment>
<dbReference type="AlphaFoldDB" id="A0A0C5VH49"/>
<dbReference type="InterPro" id="IPR015944">
    <property type="entry name" value="Gly-tRNA-synth_bsu"/>
</dbReference>
<keyword evidence="4 11" id="KW-0963">Cytoplasm</keyword>
<dbReference type="GO" id="GO:0004814">
    <property type="term" value="F:arginine-tRNA ligase activity"/>
    <property type="evidence" value="ECO:0007669"/>
    <property type="project" value="InterPro"/>
</dbReference>
<accession>A0A0C5VH49</accession>
<gene>
    <name evidence="11" type="primary">glyS</name>
    <name evidence="13" type="ORF">YC6258_00613</name>
</gene>
<dbReference type="GO" id="GO:0006426">
    <property type="term" value="P:glycyl-tRNA aminoacylation"/>
    <property type="evidence" value="ECO:0007669"/>
    <property type="project" value="UniProtKB-UniRule"/>
</dbReference>
<dbReference type="KEGG" id="gsn:YC6258_00613"/>
<sequence length="690" mass="76422">MSHTDFLIELGTEELPPKALKGLADAFVDIFTEQLASANLKHGEVHGYAAPRRLAIWIESLQQAQADETLERRGPAIQAAFDANGKPTKAAQGFAASCGVTVDQLEQLKTDKGSWLVFKGIKKGVTAEALLPDILATTVDKLPIPRRMRWGSSRVEFVRPVQWLVMLLGEKVVQCKLLGVSSGNTSRGHRFHAPAPVEISTPRQYADILEHQGKVIADFDRRRRIIAEQAQKVAENQNLRVVIEDDLLDEVTALNEWPVALLGRFEERFLEVPAEALISSMAEHQKYFYTTDGEGKIQPYFVFIANLESKDPAQVIAGNEKVIRPRLSDAAFFWETDKKTPLAERITRLDSVMFQKELGSIGDKCRRLQKSTAMIAELLGSDQTLAERAAQLAKADLVTDMVFEFTELQGIAGSYYAIHDGEHEEVAAAMKEQYLPAGAGDQLPVTATGTALALADRLDNLTGLFGIGQPPSGTKDPFALRRAALGVLRILVEKDLDLDLAVLLNIALQQHSFSEEQKQVTRQQVLDYLLDRFTAWYGDQRINNVIVQAVRFNNISTPVDFDRRVKAVAHFSQNEAAEALVAANKRVSNLLSKSAEDSISQQVDQSLFSENAEVALYAKIMEIRAVVEPLFVKGLYTEVLAELAGLRDTVDAFFDQVMVMADDMAVRNNRLALLAQLRALFLEVADISVL</sequence>
<evidence type="ECO:0000256" key="2">
    <source>
        <dbReference type="ARBA" id="ARBA00008226"/>
    </source>
</evidence>
<evidence type="ECO:0000256" key="3">
    <source>
        <dbReference type="ARBA" id="ARBA00011209"/>
    </source>
</evidence>
<dbReference type="InterPro" id="IPR006194">
    <property type="entry name" value="Gly-tRNA-synth_heterodimer"/>
</dbReference>
<dbReference type="GO" id="GO:0004820">
    <property type="term" value="F:glycine-tRNA ligase activity"/>
    <property type="evidence" value="ECO:0007669"/>
    <property type="project" value="UniProtKB-UniRule"/>
</dbReference>
<evidence type="ECO:0000313" key="14">
    <source>
        <dbReference type="Proteomes" id="UP000032266"/>
    </source>
</evidence>
<keyword evidence="5 11" id="KW-0436">Ligase</keyword>
<evidence type="ECO:0000256" key="4">
    <source>
        <dbReference type="ARBA" id="ARBA00022490"/>
    </source>
</evidence>
<dbReference type="HAMAP" id="MF_00255">
    <property type="entry name" value="Gly_tRNA_synth_beta"/>
    <property type="match status" value="1"/>
</dbReference>
<name>A0A0C5VH49_9GAMM</name>
<keyword evidence="8 11" id="KW-0648">Protein biosynthesis</keyword>
<evidence type="ECO:0000256" key="7">
    <source>
        <dbReference type="ARBA" id="ARBA00022840"/>
    </source>
</evidence>
<dbReference type="EMBL" id="CP007142">
    <property type="protein sequence ID" value="AJQ92663.1"/>
    <property type="molecule type" value="Genomic_DNA"/>
</dbReference>
<reference evidence="13 14" key="1">
    <citation type="submission" date="2014-01" db="EMBL/GenBank/DDBJ databases">
        <title>Full genme sequencing of cellulolytic bacterium Gynuella sunshinyii YC6258T gen. nov., sp. nov.</title>
        <authorList>
            <person name="Khan H."/>
            <person name="Chung E.J."/>
            <person name="Chung Y.R."/>
        </authorList>
    </citation>
    <scope>NUCLEOTIDE SEQUENCE [LARGE SCALE GENOMIC DNA]</scope>
    <source>
        <strain evidence="13 14">YC6258</strain>
    </source>
</reference>
<dbReference type="PANTHER" id="PTHR30075:SF2">
    <property type="entry name" value="GLYCINE--TRNA LIGASE, CHLOROPLASTIC_MITOCHONDRIAL 2"/>
    <property type="match status" value="1"/>
</dbReference>
<dbReference type="Proteomes" id="UP000032266">
    <property type="component" value="Chromosome"/>
</dbReference>
<dbReference type="GO" id="GO:0005829">
    <property type="term" value="C:cytosol"/>
    <property type="evidence" value="ECO:0007669"/>
    <property type="project" value="TreeGrafter"/>
</dbReference>
<dbReference type="OrthoDB" id="9775440at2"/>
<evidence type="ECO:0000256" key="10">
    <source>
        <dbReference type="ARBA" id="ARBA00047937"/>
    </source>
</evidence>
<dbReference type="InterPro" id="IPR008909">
    <property type="entry name" value="DALR_anticod-bd"/>
</dbReference>
<evidence type="ECO:0000256" key="6">
    <source>
        <dbReference type="ARBA" id="ARBA00022741"/>
    </source>
</evidence>
<comment type="subcellular location">
    <subcellularLocation>
        <location evidence="1 11">Cytoplasm</location>
    </subcellularLocation>
</comment>
<keyword evidence="9 11" id="KW-0030">Aminoacyl-tRNA synthetase</keyword>
<evidence type="ECO:0000259" key="12">
    <source>
        <dbReference type="Pfam" id="PF05746"/>
    </source>
</evidence>
<dbReference type="PRINTS" id="PR01045">
    <property type="entry name" value="TRNASYNTHGB"/>
</dbReference>
<feature type="domain" description="DALR anticodon binding" evidence="12">
    <location>
        <begin position="582"/>
        <end position="680"/>
    </location>
</feature>
<keyword evidence="7 11" id="KW-0067">ATP-binding</keyword>
<evidence type="ECO:0000313" key="13">
    <source>
        <dbReference type="EMBL" id="AJQ92663.1"/>
    </source>
</evidence>
<protein>
    <recommendedName>
        <fullName evidence="11">Glycine--tRNA ligase beta subunit</fullName>
        <ecNumber evidence="11">6.1.1.14</ecNumber>
    </recommendedName>
    <alternativeName>
        <fullName evidence="11">Glycyl-tRNA synthetase beta subunit</fullName>
        <shortName evidence="11">GlyRS</shortName>
    </alternativeName>
</protein>
<dbReference type="GO" id="GO:0006420">
    <property type="term" value="P:arginyl-tRNA aminoacylation"/>
    <property type="evidence" value="ECO:0007669"/>
    <property type="project" value="InterPro"/>
</dbReference>
<dbReference type="PATRIC" id="fig|1445510.3.peg.600"/>
<dbReference type="RefSeq" id="WP_044615673.1">
    <property type="nucleotide sequence ID" value="NZ_CP007142.1"/>
</dbReference>
<dbReference type="NCBIfam" id="TIGR00211">
    <property type="entry name" value="glyS"/>
    <property type="match status" value="1"/>
</dbReference>
<dbReference type="EC" id="6.1.1.14" evidence="11"/>
<evidence type="ECO:0000256" key="8">
    <source>
        <dbReference type="ARBA" id="ARBA00022917"/>
    </source>
</evidence>
<dbReference type="Pfam" id="PF02092">
    <property type="entry name" value="tRNA_synt_2f"/>
    <property type="match status" value="1"/>
</dbReference>
<dbReference type="SUPFAM" id="SSF109604">
    <property type="entry name" value="HD-domain/PDEase-like"/>
    <property type="match status" value="1"/>
</dbReference>
<keyword evidence="6 11" id="KW-0547">Nucleotide-binding</keyword>
<dbReference type="PANTHER" id="PTHR30075">
    <property type="entry name" value="GLYCYL-TRNA SYNTHETASE"/>
    <property type="match status" value="1"/>
</dbReference>
<dbReference type="STRING" id="1445510.YC6258_00613"/>
<dbReference type="Gene3D" id="1.10.730.10">
    <property type="entry name" value="Isoleucyl-tRNA Synthetase, Domain 1"/>
    <property type="match status" value="1"/>
</dbReference>
<dbReference type="PROSITE" id="PS50861">
    <property type="entry name" value="AA_TRNA_LIGASE_II_GLYAB"/>
    <property type="match status" value="1"/>
</dbReference>
<dbReference type="Pfam" id="PF05746">
    <property type="entry name" value="DALR_1"/>
    <property type="match status" value="1"/>
</dbReference>
<keyword evidence="14" id="KW-1185">Reference proteome</keyword>